<gene>
    <name evidence="3" type="ORF">Amon01_000146800</name>
</gene>
<dbReference type="Proteomes" id="UP001165063">
    <property type="component" value="Unassembled WGS sequence"/>
</dbReference>
<dbReference type="AlphaFoldDB" id="A0A9W6YV19"/>
<feature type="region of interest" description="Disordered" evidence="1">
    <location>
        <begin position="401"/>
        <end position="425"/>
    </location>
</feature>
<dbReference type="EMBL" id="BSXU01000459">
    <property type="protein sequence ID" value="GMG20744.1"/>
    <property type="molecule type" value="Genomic_DNA"/>
</dbReference>
<reference evidence="3" key="1">
    <citation type="submission" date="2023-04" db="EMBL/GenBank/DDBJ databases">
        <title>Ambrosiozyma monospora NBRC 1965.</title>
        <authorList>
            <person name="Ichikawa N."/>
            <person name="Sato H."/>
            <person name="Tonouchi N."/>
        </authorList>
    </citation>
    <scope>NUCLEOTIDE SEQUENCE</scope>
    <source>
        <strain evidence="3">NBRC 1965</strain>
    </source>
</reference>
<evidence type="ECO:0000256" key="1">
    <source>
        <dbReference type="SAM" id="MobiDB-lite"/>
    </source>
</evidence>
<evidence type="ECO:0000313" key="4">
    <source>
        <dbReference type="Proteomes" id="UP001165063"/>
    </source>
</evidence>
<feature type="region of interest" description="Disordered" evidence="1">
    <location>
        <begin position="346"/>
        <end position="384"/>
    </location>
</feature>
<proteinExistence type="predicted"/>
<feature type="signal peptide" evidence="2">
    <location>
        <begin position="1"/>
        <end position="19"/>
    </location>
</feature>
<keyword evidence="4" id="KW-1185">Reference proteome</keyword>
<sequence length="555" mass="62592">MDFVVFLFVFKFLVQLENSIKQQSYKKPAKLFQDELIYADAVKHKENNSQFVTSTQPLATILSKDSFLCLEGDSLGLYSPWQITSQYGQMKGPRPDTIDLDLVTYLKAKHAFELPNLKDHVRLVKLFLDNLYPLYPVVDRKLLQQDDGDRKLRVVAEELYNRCKLLSLLETAKVTLMQSYLLMPTHEEGSEGGNNSRQFVSKASMICAELSIPVMDASNFGSNTSTAQDDPTSVSDDTTSMTDKKFTQFYSRRYGLCNILFLRFKVDFVAFLDNGTNEKYVESEKYPISSNKMYYINKFNKLILESIKTDPPHPCPLPVVHGIVHAMVLINLELQSKRYSSILNTTIPTDTTDEGPKASSKSTRFKSISSNTQQQQQSQEEKAIEKDMAVKQTQFSNCLRNRNCKPTTKSNIKVTEPNSSNKGIPTVQDPNHNPHPSHFYSIQHNSSSTSLRNGNGNNFMRHTSSSFIPPQFQMSPSGTNCDHTDYGPFSANEEGENVVVGQPLENQNGEGVTGNTDLSYNRISELLNWGSISSTQELLSSMYEEGGFFLDLENS</sequence>
<accession>A0A9W6YV19</accession>
<organism evidence="3 4">
    <name type="scientific">Ambrosiozyma monospora</name>
    <name type="common">Yeast</name>
    <name type="synonym">Endomycopsis monosporus</name>
    <dbReference type="NCBI Taxonomy" id="43982"/>
    <lineage>
        <taxon>Eukaryota</taxon>
        <taxon>Fungi</taxon>
        <taxon>Dikarya</taxon>
        <taxon>Ascomycota</taxon>
        <taxon>Saccharomycotina</taxon>
        <taxon>Pichiomycetes</taxon>
        <taxon>Pichiales</taxon>
        <taxon>Pichiaceae</taxon>
        <taxon>Ambrosiozyma</taxon>
    </lineage>
</organism>
<evidence type="ECO:0000313" key="3">
    <source>
        <dbReference type="EMBL" id="GMG20744.1"/>
    </source>
</evidence>
<feature type="compositionally biased region" description="Low complexity" evidence="1">
    <location>
        <begin position="359"/>
        <end position="378"/>
    </location>
</feature>
<name>A0A9W6YV19_AMBMO</name>
<feature type="chain" id="PRO_5040864950" evidence="2">
    <location>
        <begin position="20"/>
        <end position="555"/>
    </location>
</feature>
<evidence type="ECO:0000256" key="2">
    <source>
        <dbReference type="SAM" id="SignalP"/>
    </source>
</evidence>
<dbReference type="OrthoDB" id="10031947at2759"/>
<keyword evidence="2" id="KW-0732">Signal</keyword>
<comment type="caution">
    <text evidence="3">The sequence shown here is derived from an EMBL/GenBank/DDBJ whole genome shotgun (WGS) entry which is preliminary data.</text>
</comment>
<protein>
    <submittedName>
        <fullName evidence="3">Unnamed protein product</fullName>
    </submittedName>
</protein>